<dbReference type="HOGENOM" id="CLU_040578_0_1_1"/>
<dbReference type="PANTHER" id="PTHR34706:SF1">
    <property type="entry name" value="VWFA DOMAIN-CONTAINING PROTEIN"/>
    <property type="match status" value="1"/>
</dbReference>
<dbReference type="Gene3D" id="3.40.50.410">
    <property type="entry name" value="von Willebrand factor, type A domain"/>
    <property type="match status" value="1"/>
</dbReference>
<dbReference type="SUPFAM" id="SSF53300">
    <property type="entry name" value="vWA-like"/>
    <property type="match status" value="1"/>
</dbReference>
<feature type="domain" description="VWFA" evidence="1">
    <location>
        <begin position="20"/>
        <end position="234"/>
    </location>
</feature>
<dbReference type="PROSITE" id="PS50234">
    <property type="entry name" value="VWFA"/>
    <property type="match status" value="1"/>
</dbReference>
<organism evidence="2 3">
    <name type="scientific">Phaeoacremonium minimum (strain UCR-PA7)</name>
    <name type="common">Esca disease fungus</name>
    <name type="synonym">Togninia minima</name>
    <dbReference type="NCBI Taxonomy" id="1286976"/>
    <lineage>
        <taxon>Eukaryota</taxon>
        <taxon>Fungi</taxon>
        <taxon>Dikarya</taxon>
        <taxon>Ascomycota</taxon>
        <taxon>Pezizomycotina</taxon>
        <taxon>Sordariomycetes</taxon>
        <taxon>Sordariomycetidae</taxon>
        <taxon>Togniniales</taxon>
        <taxon>Togniniaceae</taxon>
        <taxon>Phaeoacremonium</taxon>
    </lineage>
</organism>
<name>R8BAA1_PHAM7</name>
<evidence type="ECO:0000259" key="1">
    <source>
        <dbReference type="PROSITE" id="PS50234"/>
    </source>
</evidence>
<dbReference type="RefSeq" id="XP_007918925.1">
    <property type="nucleotide sequence ID" value="XM_007920734.1"/>
</dbReference>
<dbReference type="OrthoDB" id="2142040at2759"/>
<protein>
    <submittedName>
        <fullName evidence="2">Putative von willebrand factor protein</fullName>
    </submittedName>
</protein>
<dbReference type="GeneID" id="19329048"/>
<dbReference type="InterPro" id="IPR002035">
    <property type="entry name" value="VWF_A"/>
</dbReference>
<sequence>MSGISISTPEDPYAFLSSFDTVFLIDDSGSMAGRSWREVHAALKAITPICVAHDKDGIDVYFLNHMSSAPADLRSGRPRGGYSNITDEAAVNRIFSTVRPSGQTPTGTRLQHILKAYLNRYKQGIDQSGDSDDSGVKPINIIVITDGAASDDPESVLVNAAKKLDNWDAPPHQVGVQFFQVGNEAGAREALKALDDDLTANGGGVRDMVDTVTFTRNADGNVPVLAADGILKTVLGAVVKRLDRTRLSADRRSARSGLLQP</sequence>
<reference evidence="3" key="1">
    <citation type="journal article" date="2013" name="Genome Announc.">
        <title>Draft genome sequence of the ascomycete Phaeoacremonium aleophilum strain UCR-PA7, a causal agent of the esca disease complex in grapevines.</title>
        <authorList>
            <person name="Blanco-Ulate B."/>
            <person name="Rolshausen P."/>
            <person name="Cantu D."/>
        </authorList>
    </citation>
    <scope>NUCLEOTIDE SEQUENCE [LARGE SCALE GENOMIC DNA]</scope>
    <source>
        <strain evidence="3">UCR-PA7</strain>
    </source>
</reference>
<gene>
    <name evidence="2" type="ORF">UCRPA7_8216</name>
</gene>
<dbReference type="eggNOG" id="ENOG502RZH2">
    <property type="taxonomic scope" value="Eukaryota"/>
</dbReference>
<dbReference type="Proteomes" id="UP000014074">
    <property type="component" value="Unassembled WGS sequence"/>
</dbReference>
<accession>R8BAA1</accession>
<evidence type="ECO:0000313" key="2">
    <source>
        <dbReference type="EMBL" id="EON96245.1"/>
    </source>
</evidence>
<dbReference type="Pfam" id="PF00092">
    <property type="entry name" value="VWA"/>
    <property type="match status" value="1"/>
</dbReference>
<dbReference type="AlphaFoldDB" id="R8BAA1"/>
<dbReference type="InterPro" id="IPR036465">
    <property type="entry name" value="vWFA_dom_sf"/>
</dbReference>
<dbReference type="PANTHER" id="PTHR34706">
    <property type="entry name" value="SLR1338 PROTEIN"/>
    <property type="match status" value="1"/>
</dbReference>
<keyword evidence="3" id="KW-1185">Reference proteome</keyword>
<proteinExistence type="predicted"/>
<evidence type="ECO:0000313" key="3">
    <source>
        <dbReference type="Proteomes" id="UP000014074"/>
    </source>
</evidence>
<dbReference type="EMBL" id="KB933350">
    <property type="protein sequence ID" value="EON96245.1"/>
    <property type="molecule type" value="Genomic_DNA"/>
</dbReference>
<dbReference type="KEGG" id="tmn:UCRPA7_8216"/>